<proteinExistence type="inferred from homology"/>
<dbReference type="Gene3D" id="3.90.1150.10">
    <property type="entry name" value="Aspartate Aminotransferase, domain 1"/>
    <property type="match status" value="1"/>
</dbReference>
<name>B2A6G9_NATTJ</name>
<dbReference type="KEGG" id="nth:Nther_1931"/>
<dbReference type="InterPro" id="IPR015424">
    <property type="entry name" value="PyrdxlP-dep_Trfase"/>
</dbReference>
<dbReference type="NCBIfam" id="TIGR01141">
    <property type="entry name" value="hisC"/>
    <property type="match status" value="1"/>
</dbReference>
<dbReference type="RefSeq" id="WP_012448362.1">
    <property type="nucleotide sequence ID" value="NC_010718.1"/>
</dbReference>
<dbReference type="CDD" id="cd00609">
    <property type="entry name" value="AAT_like"/>
    <property type="match status" value="1"/>
</dbReference>
<dbReference type="InterPro" id="IPR050106">
    <property type="entry name" value="HistidinolP_aminotransfase"/>
</dbReference>
<organism evidence="13 14">
    <name type="scientific">Natranaerobius thermophilus (strain ATCC BAA-1301 / DSM 18059 / JW/NM-WN-LF)</name>
    <dbReference type="NCBI Taxonomy" id="457570"/>
    <lineage>
        <taxon>Bacteria</taxon>
        <taxon>Bacillati</taxon>
        <taxon>Bacillota</taxon>
        <taxon>Clostridia</taxon>
        <taxon>Natranaerobiales</taxon>
        <taxon>Natranaerobiaceae</taxon>
        <taxon>Natranaerobius</taxon>
    </lineage>
</organism>
<evidence type="ECO:0000313" key="14">
    <source>
        <dbReference type="Proteomes" id="UP000001683"/>
    </source>
</evidence>
<dbReference type="Proteomes" id="UP000001683">
    <property type="component" value="Chromosome"/>
</dbReference>
<evidence type="ECO:0000256" key="10">
    <source>
        <dbReference type="ARBA" id="ARBA00047481"/>
    </source>
</evidence>
<dbReference type="STRING" id="457570.Nther_1931"/>
<keyword evidence="6 11" id="KW-0028">Amino-acid biosynthesis</keyword>
<evidence type="ECO:0000256" key="5">
    <source>
        <dbReference type="ARBA" id="ARBA00022576"/>
    </source>
</evidence>
<keyword evidence="8 11" id="KW-0663">Pyridoxal phosphate</keyword>
<dbReference type="GO" id="GO:0004400">
    <property type="term" value="F:histidinol-phosphate transaminase activity"/>
    <property type="evidence" value="ECO:0007669"/>
    <property type="project" value="UniProtKB-UniRule"/>
</dbReference>
<dbReference type="PANTHER" id="PTHR43643:SF6">
    <property type="entry name" value="HISTIDINOL-PHOSPHATE AMINOTRANSFERASE"/>
    <property type="match status" value="1"/>
</dbReference>
<dbReference type="PROSITE" id="PS00599">
    <property type="entry name" value="AA_TRANSFER_CLASS_2"/>
    <property type="match status" value="1"/>
</dbReference>
<dbReference type="HOGENOM" id="CLU_017584_3_3_9"/>
<gene>
    <name evidence="11" type="primary">hisC</name>
    <name evidence="13" type="ordered locus">Nther_1931</name>
</gene>
<evidence type="ECO:0000313" key="13">
    <source>
        <dbReference type="EMBL" id="ACB85502.1"/>
    </source>
</evidence>
<evidence type="ECO:0000256" key="1">
    <source>
        <dbReference type="ARBA" id="ARBA00001933"/>
    </source>
</evidence>
<dbReference type="InterPro" id="IPR001917">
    <property type="entry name" value="Aminotrans_II_pyridoxalP_BS"/>
</dbReference>
<dbReference type="Gene3D" id="3.40.640.10">
    <property type="entry name" value="Type I PLP-dependent aspartate aminotransferase-like (Major domain)"/>
    <property type="match status" value="1"/>
</dbReference>
<comment type="catalytic activity">
    <reaction evidence="10 11">
        <text>L-histidinol phosphate + 2-oxoglutarate = 3-(imidazol-4-yl)-2-oxopropyl phosphate + L-glutamate</text>
        <dbReference type="Rhea" id="RHEA:23744"/>
        <dbReference type="ChEBI" id="CHEBI:16810"/>
        <dbReference type="ChEBI" id="CHEBI:29985"/>
        <dbReference type="ChEBI" id="CHEBI:57766"/>
        <dbReference type="ChEBI" id="CHEBI:57980"/>
        <dbReference type="EC" id="2.6.1.9"/>
    </reaction>
</comment>
<evidence type="ECO:0000256" key="8">
    <source>
        <dbReference type="ARBA" id="ARBA00022898"/>
    </source>
</evidence>
<dbReference type="InterPro" id="IPR015422">
    <property type="entry name" value="PyrdxlP-dep_Trfase_small"/>
</dbReference>
<dbReference type="HAMAP" id="MF_01023">
    <property type="entry name" value="HisC_aminotrans_2"/>
    <property type="match status" value="1"/>
</dbReference>
<accession>B2A6G9</accession>
<keyword evidence="14" id="KW-1185">Reference proteome</keyword>
<dbReference type="EMBL" id="CP001034">
    <property type="protein sequence ID" value="ACB85502.1"/>
    <property type="molecule type" value="Genomic_DNA"/>
</dbReference>
<dbReference type="SUPFAM" id="SSF53383">
    <property type="entry name" value="PLP-dependent transferases"/>
    <property type="match status" value="1"/>
</dbReference>
<comment type="similarity">
    <text evidence="3 11">Belongs to the class-II pyridoxal-phosphate-dependent aminotransferase family. Histidinol-phosphate aminotransferase subfamily.</text>
</comment>
<dbReference type="EC" id="2.6.1.9" evidence="11"/>
<keyword evidence="7 11" id="KW-0808">Transferase</keyword>
<evidence type="ECO:0000256" key="9">
    <source>
        <dbReference type="ARBA" id="ARBA00023102"/>
    </source>
</evidence>
<keyword evidence="9 11" id="KW-0368">Histidine biosynthesis</keyword>
<feature type="modified residue" description="N6-(pyridoxal phosphate)lysine" evidence="11">
    <location>
        <position position="225"/>
    </location>
</feature>
<evidence type="ECO:0000256" key="2">
    <source>
        <dbReference type="ARBA" id="ARBA00005011"/>
    </source>
</evidence>
<dbReference type="GO" id="GO:0030170">
    <property type="term" value="F:pyridoxal phosphate binding"/>
    <property type="evidence" value="ECO:0007669"/>
    <property type="project" value="InterPro"/>
</dbReference>
<comment type="pathway">
    <text evidence="2 11">Amino-acid biosynthesis; L-histidine biosynthesis; L-histidine from 5-phospho-alpha-D-ribose 1-diphosphate: step 7/9.</text>
</comment>
<comment type="cofactor">
    <cofactor evidence="1 11">
        <name>pyridoxal 5'-phosphate</name>
        <dbReference type="ChEBI" id="CHEBI:597326"/>
    </cofactor>
</comment>
<keyword evidence="5 11" id="KW-0032">Aminotransferase</keyword>
<reference evidence="13 14" key="2">
    <citation type="journal article" date="2011" name="J. Bacteriol.">
        <title>Complete genome sequence of the anaerobic, halophilic alkalithermophile Natranaerobius thermophilus JW/NM-WN-LF.</title>
        <authorList>
            <person name="Zhao B."/>
            <person name="Mesbah N.M."/>
            <person name="Dalin E."/>
            <person name="Goodwin L."/>
            <person name="Nolan M."/>
            <person name="Pitluck S."/>
            <person name="Chertkov O."/>
            <person name="Brettin T.S."/>
            <person name="Han J."/>
            <person name="Larimer F.W."/>
            <person name="Land M.L."/>
            <person name="Hauser L."/>
            <person name="Kyrpides N."/>
            <person name="Wiegel J."/>
        </authorList>
    </citation>
    <scope>NUCLEOTIDE SEQUENCE [LARGE SCALE GENOMIC DNA]</scope>
    <source>
        <strain evidence="14">ATCC BAA-1301 / DSM 18059 / JW/NM-WN-LF</strain>
    </source>
</reference>
<evidence type="ECO:0000256" key="11">
    <source>
        <dbReference type="HAMAP-Rule" id="MF_01023"/>
    </source>
</evidence>
<dbReference type="UniPathway" id="UPA00031">
    <property type="reaction ID" value="UER00012"/>
</dbReference>
<evidence type="ECO:0000259" key="12">
    <source>
        <dbReference type="Pfam" id="PF00155"/>
    </source>
</evidence>
<dbReference type="InterPro" id="IPR005861">
    <property type="entry name" value="HisP_aminotrans"/>
</dbReference>
<dbReference type="Pfam" id="PF00155">
    <property type="entry name" value="Aminotran_1_2"/>
    <property type="match status" value="1"/>
</dbReference>
<dbReference type="InterPro" id="IPR004839">
    <property type="entry name" value="Aminotransferase_I/II_large"/>
</dbReference>
<dbReference type="eggNOG" id="COG0079">
    <property type="taxonomic scope" value="Bacteria"/>
</dbReference>
<evidence type="ECO:0000256" key="3">
    <source>
        <dbReference type="ARBA" id="ARBA00007970"/>
    </source>
</evidence>
<dbReference type="OrthoDB" id="9813612at2"/>
<evidence type="ECO:0000256" key="4">
    <source>
        <dbReference type="ARBA" id="ARBA00011738"/>
    </source>
</evidence>
<dbReference type="PANTHER" id="PTHR43643">
    <property type="entry name" value="HISTIDINOL-PHOSPHATE AMINOTRANSFERASE 2"/>
    <property type="match status" value="1"/>
</dbReference>
<protein>
    <recommendedName>
        <fullName evidence="11">Histidinol-phosphate aminotransferase</fullName>
        <ecNumber evidence="11">2.6.1.9</ecNumber>
    </recommendedName>
    <alternativeName>
        <fullName evidence="11">Imidazole acetol-phosphate transaminase</fullName>
    </alternativeName>
</protein>
<dbReference type="InterPro" id="IPR015421">
    <property type="entry name" value="PyrdxlP-dep_Trfase_major"/>
</dbReference>
<reference evidence="13 14" key="1">
    <citation type="submission" date="2008-04" db="EMBL/GenBank/DDBJ databases">
        <title>Complete sequence of chromosome of Natranaerobius thermophilus JW/NM-WN-LF.</title>
        <authorList>
            <consortium name="US DOE Joint Genome Institute"/>
            <person name="Copeland A."/>
            <person name="Lucas S."/>
            <person name="Lapidus A."/>
            <person name="Glavina del Rio T."/>
            <person name="Dalin E."/>
            <person name="Tice H."/>
            <person name="Bruce D."/>
            <person name="Goodwin L."/>
            <person name="Pitluck S."/>
            <person name="Chertkov O."/>
            <person name="Brettin T."/>
            <person name="Detter J.C."/>
            <person name="Han C."/>
            <person name="Kuske C.R."/>
            <person name="Schmutz J."/>
            <person name="Larimer F."/>
            <person name="Land M."/>
            <person name="Hauser L."/>
            <person name="Kyrpides N."/>
            <person name="Lykidis A."/>
            <person name="Mesbah N.M."/>
            <person name="Wiegel J."/>
        </authorList>
    </citation>
    <scope>NUCLEOTIDE SEQUENCE [LARGE SCALE GENOMIC DNA]</scope>
    <source>
        <strain evidence="14">ATCC BAA-1301 / DSM 18059 / JW/NM-WN-LF</strain>
    </source>
</reference>
<dbReference type="GO" id="GO:0000105">
    <property type="term" value="P:L-histidine biosynthetic process"/>
    <property type="evidence" value="ECO:0007669"/>
    <property type="project" value="UniProtKB-UniRule"/>
</dbReference>
<evidence type="ECO:0000256" key="7">
    <source>
        <dbReference type="ARBA" id="ARBA00022679"/>
    </source>
</evidence>
<evidence type="ECO:0000256" key="6">
    <source>
        <dbReference type="ARBA" id="ARBA00022605"/>
    </source>
</evidence>
<sequence>MLKSFRKPLHNMEPHYISENTLEKKRRELGLSHFVKLGFNENPYGPFPSVISAMRQELENLNRYSDENFLEVKRLLAEKFQLDIGFIAISHGAENMLQTLSKCFINEGDEVIIPKNSFRLYQDYSKIMGAQIKLTTLKNYKIDLDKIINEITENTKLIWLCNPNNPTGTIFSQDELIDFLNKISSDIWVVVDEAYAEFVNDDKYPDLSQIIQNRKNVMSVRTFSKAYGLAGARLGYVLANREVVAIINRVSQPFNANRIALAGAKAALLDKDYFEYTLNELKNNRNYLMKSLHNRGFNVVESHTNFVFFEGQFSAKQLQERLLKRGIFVQAGDGWGYPQGIRVTVGTWGEIEAFLTGLDQVLQDLTT</sequence>
<comment type="subunit">
    <text evidence="4 11">Homodimer.</text>
</comment>
<feature type="domain" description="Aminotransferase class I/classII large" evidence="12">
    <location>
        <begin position="33"/>
        <end position="355"/>
    </location>
</feature>
<dbReference type="AlphaFoldDB" id="B2A6G9"/>
<dbReference type="InParanoid" id="B2A6G9"/>